<dbReference type="SMART" id="SM00248">
    <property type="entry name" value="ANK"/>
    <property type="match status" value="24"/>
</dbReference>
<keyword evidence="7" id="KW-0472">Membrane</keyword>
<protein>
    <submittedName>
        <fullName evidence="14">Ankyrin-1 isoform X13</fullName>
    </submittedName>
</protein>
<feature type="compositionally biased region" description="Polar residues" evidence="10">
    <location>
        <begin position="923"/>
        <end position="937"/>
    </location>
</feature>
<feature type="repeat" description="ANK" evidence="9">
    <location>
        <begin position="601"/>
        <end position="625"/>
    </location>
</feature>
<feature type="domain" description="Death" evidence="11">
    <location>
        <begin position="1436"/>
        <end position="1520"/>
    </location>
</feature>
<dbReference type="RefSeq" id="XP_070454879.1">
    <property type="nucleotide sequence ID" value="XM_070598778.1"/>
</dbReference>
<feature type="region of interest" description="Disordered" evidence="10">
    <location>
        <begin position="1628"/>
        <end position="1654"/>
    </location>
</feature>
<feature type="compositionally biased region" description="Basic residues" evidence="10">
    <location>
        <begin position="30"/>
        <end position="42"/>
    </location>
</feature>
<evidence type="ECO:0000256" key="3">
    <source>
        <dbReference type="ARBA" id="ARBA00022490"/>
    </source>
</evidence>
<keyword evidence="5" id="KW-0677">Repeat</keyword>
<keyword evidence="3" id="KW-0963">Cytoplasm</keyword>
<dbReference type="SMART" id="SM00005">
    <property type="entry name" value="DEATH"/>
    <property type="match status" value="1"/>
</dbReference>
<sequence>MAQAAKQLKKIKDIEAQALQEQKEKEESNRKRRNRSRDRKKKADAATSFLRAARSGNLDKALDHLRNGVDINTCNQNGLNGLHLASKEGHVKMVVELLHKEISLETTTKKGNTALHIAALAGQDEVVRELVNYGANVNAQSQKGFTPLYMAAQENHLEVVKFLLENGANQNVATEDGFTPLAVALQQGHENVVAHLINFGTRGKVRLPALHIAARNDDTRTAAVLLQNDPNPDVLSKTGFTPLHIAAHYENLNVAQLLLNRGASVNFTPQNGITPLHIASRRGNVIMVRLLLDRGAQIETRTKDELTPLHCAARNGHVRISEILLDHGAPIQAKTKNGLSPIHMAAQGDHLDCVRLLLEYNAEIDDITLDHLTPLHVAAHCGHHRVAKVLLDKGAKPNSRALNGFTPLHIACKKNHMRVMELLLKTGASIDAVTESGLTPLHVASFMGHLPIVKTLLQRGASPNVSNVKVETPLHMAARAGHVEVAKYLLQNKAKVNAKAKDDQTPLHCAARIGHTNMVKLLLENNANPNLATTAGHTPLHTAAREGHVETALALLEKEASQASMTKKGFTPLHVAAKYGKVQVAKLLLEWAAHPNAAGKNGLTPLHVAVHHNHLDIVKLLLPRGGSPHSPAWNGYTPLHIAAKQNQMEVARCLLQYGASANAESVQGVTPLHLAAQEGHAEMVALLLSRQANGNLGNKSGLTPLHLVAQEGHVPVADMLIKRGVKVDATTRMGYTPLHVASHYGNIKLVKFLLQHEANVNAKTKLGYSPLHQAAQQGHTDIVTLLLKHGASPNEVSSNGTTPLAIATRLGYISVTDVLKVVTDEPSVVLVSDKHRMSVPETVDEILDVSEDEGEELAGFKAERQDSRDMDEERELVDFVPKLDQVVESPAIPRIPCVTPETVLIKSEEPEQASKEYDEDSLIPSSPATETSDNISPVASPVHTGFLVSFMVDARGGSMRGSRHNGLRVVIPPRTCAAPTRITCRLVKPQKLNTPPPLAEEEGLASRIIALGPTGAQFLSPVIVEIPHFASHGRGDRELVVLRSENGSVWKEHKDRYGESYLDQILNGMDEELGSLEELEKKRVCRIITTDFPLYFVIMSRLCQDYDTIGPEGGSLRSKLVPTVQATFPENAVTKKVKLALQAQPVPDDLVTKLLGNQATFSPIVTVEPRRRKFHRPIGLRIPLPPSWMDNPRDSGEGDTTSLRLLCSVIGGTEQAQWEDITGTTKLVYANECATFTTNVSARFWLSDCPRTAEAVNFATLLYKELTAVPYMAKFVIFAKMNDPREGRLRCYCMTDDKVDKTLEQHENFVEVARSRDIEVLEGMPLFAELSGNLVPVKKAAQQRSFHFQSFRENRLAIPVKVRDSSREPGGSLSFLRKAMKYEDTQHILCHLNITMPPCTKGSGADDRRRTLTPLALRYSSLSESSPGLLSGTDRADMKMAIISEHLGLSWAELARELQFSVEDINRIRVENPNSLLEQSVALLNLWVLREGQNAKMENLYAALRSVDRAEIVNMLEGSGRQGRNLKPERRPAERDYSSSPSQVNGQQRVQAHITESPTVSLVMETSQDRLQDWDGEGSIVSYLQDAAQGSQQEETTQGSHSVQRAVTTVPGLEPHGSQEYEKVLGSAPEHLRIEQPEAESPQADRERRRQGHQEWVQEAESTFSGVVQGNELQNIPGEQVTEEQFTDEQGNIVTKKIVRKVVRQIDSSGADDTQEHEEVIAEGPLEDPSELEADIDYFMKHAKDHTSTPNP</sequence>
<dbReference type="PROSITE" id="PS50017">
    <property type="entry name" value="DEATH_DOMAIN"/>
    <property type="match status" value="1"/>
</dbReference>
<feature type="compositionally biased region" description="Polar residues" evidence="10">
    <location>
        <begin position="1538"/>
        <end position="1550"/>
    </location>
</feature>
<evidence type="ECO:0000259" key="12">
    <source>
        <dbReference type="PROSITE" id="PS51145"/>
    </source>
</evidence>
<evidence type="ECO:0000256" key="6">
    <source>
        <dbReference type="ARBA" id="ARBA00023043"/>
    </source>
</evidence>
<keyword evidence="8" id="KW-0206">Cytoskeleton</keyword>
<feature type="repeat" description="ANK" evidence="9">
    <location>
        <begin position="110"/>
        <end position="142"/>
    </location>
</feature>
<feature type="compositionally biased region" description="Basic and acidic residues" evidence="10">
    <location>
        <begin position="907"/>
        <end position="916"/>
    </location>
</feature>
<evidence type="ECO:0000313" key="13">
    <source>
        <dbReference type="Proteomes" id="UP001652662"/>
    </source>
</evidence>
<organism evidence="13 14">
    <name type="scientific">Equus przewalskii</name>
    <name type="common">Przewalski's horse</name>
    <name type="synonym">Equus caballus przewalskii</name>
    <dbReference type="NCBI Taxonomy" id="9798"/>
    <lineage>
        <taxon>Eukaryota</taxon>
        <taxon>Metazoa</taxon>
        <taxon>Chordata</taxon>
        <taxon>Craniata</taxon>
        <taxon>Vertebrata</taxon>
        <taxon>Euteleostomi</taxon>
        <taxon>Mammalia</taxon>
        <taxon>Eutheria</taxon>
        <taxon>Laurasiatheria</taxon>
        <taxon>Perissodactyla</taxon>
        <taxon>Equidae</taxon>
        <taxon>Equus</taxon>
    </lineage>
</organism>
<comment type="subcellular location">
    <subcellularLocation>
        <location evidence="1">Cytoplasm</location>
        <location evidence="1">Cytoskeleton</location>
    </subcellularLocation>
    <subcellularLocation>
        <location evidence="2">Membrane</location>
    </subcellularLocation>
</comment>
<dbReference type="Pfam" id="PF13637">
    <property type="entry name" value="Ank_4"/>
    <property type="match status" value="1"/>
</dbReference>
<evidence type="ECO:0000256" key="7">
    <source>
        <dbReference type="ARBA" id="ARBA00023136"/>
    </source>
</evidence>
<dbReference type="InterPro" id="IPR000488">
    <property type="entry name" value="Death_dom"/>
</dbReference>
<gene>
    <name evidence="14" type="primary">ANK1</name>
</gene>
<evidence type="ECO:0000259" key="11">
    <source>
        <dbReference type="PROSITE" id="PS50017"/>
    </source>
</evidence>
<feature type="repeat" description="ANK" evidence="9">
    <location>
        <begin position="535"/>
        <end position="567"/>
    </location>
</feature>
<dbReference type="SUPFAM" id="SSF47986">
    <property type="entry name" value="DEATH domain"/>
    <property type="match status" value="1"/>
</dbReference>
<feature type="region of interest" description="Disordered" evidence="10">
    <location>
        <begin position="1"/>
        <end position="47"/>
    </location>
</feature>
<feature type="repeat" description="ANK" evidence="9">
    <location>
        <begin position="337"/>
        <end position="369"/>
    </location>
</feature>
<feature type="domain" description="ZU5" evidence="12">
    <location>
        <begin position="1103"/>
        <end position="1249"/>
    </location>
</feature>
<feature type="repeat" description="ANK" evidence="9">
    <location>
        <begin position="403"/>
        <end position="435"/>
    </location>
</feature>
<feature type="region of interest" description="Disordered" evidence="10">
    <location>
        <begin position="907"/>
        <end position="937"/>
    </location>
</feature>
<dbReference type="GeneID" id="103552877"/>
<evidence type="ECO:0000256" key="1">
    <source>
        <dbReference type="ARBA" id="ARBA00004245"/>
    </source>
</evidence>
<reference evidence="14" key="1">
    <citation type="submission" date="2025-08" db="UniProtKB">
        <authorList>
            <consortium name="RefSeq"/>
        </authorList>
    </citation>
    <scope>IDENTIFICATION</scope>
    <source>
        <tissue evidence="14">Blood</tissue>
    </source>
</reference>
<dbReference type="Gene3D" id="2.60.40.2660">
    <property type="match status" value="1"/>
</dbReference>
<dbReference type="InterPro" id="IPR051165">
    <property type="entry name" value="Multifunctional_ANK_Repeat"/>
</dbReference>
<feature type="region of interest" description="Disordered" evidence="10">
    <location>
        <begin position="1707"/>
        <end position="1731"/>
    </location>
</feature>
<proteinExistence type="predicted"/>
<dbReference type="SUPFAM" id="SSF48403">
    <property type="entry name" value="Ankyrin repeat"/>
    <property type="match status" value="3"/>
</dbReference>
<evidence type="ECO:0000256" key="2">
    <source>
        <dbReference type="ARBA" id="ARBA00004370"/>
    </source>
</evidence>
<dbReference type="SMART" id="SM00218">
    <property type="entry name" value="ZU5"/>
    <property type="match status" value="1"/>
</dbReference>
<evidence type="ECO:0000256" key="9">
    <source>
        <dbReference type="PROSITE-ProRule" id="PRU00023"/>
    </source>
</evidence>
<feature type="repeat" description="ANK" evidence="9">
    <location>
        <begin position="502"/>
        <end position="534"/>
    </location>
</feature>
<dbReference type="CDD" id="cd08805">
    <property type="entry name" value="Death_ank1"/>
    <property type="match status" value="1"/>
</dbReference>
<feature type="repeat" description="ANK" evidence="9">
    <location>
        <begin position="436"/>
        <end position="468"/>
    </location>
</feature>
<dbReference type="InterPro" id="IPR002110">
    <property type="entry name" value="Ankyrin_rpt"/>
</dbReference>
<feature type="repeat" description="ANK" evidence="9">
    <location>
        <begin position="370"/>
        <end position="402"/>
    </location>
</feature>
<name>A0ABM4MQB2_EQUPR</name>
<dbReference type="InterPro" id="IPR011029">
    <property type="entry name" value="DEATH-like_dom_sf"/>
</dbReference>
<feature type="compositionally biased region" description="Basic and acidic residues" evidence="10">
    <location>
        <begin position="1526"/>
        <end position="1537"/>
    </location>
</feature>
<feature type="repeat" description="ANK" evidence="9">
    <location>
        <begin position="766"/>
        <end position="798"/>
    </location>
</feature>
<feature type="repeat" description="ANK" evidence="9">
    <location>
        <begin position="568"/>
        <end position="600"/>
    </location>
</feature>
<feature type="repeat" description="ANK" evidence="9">
    <location>
        <begin position="304"/>
        <end position="336"/>
    </location>
</feature>
<feature type="repeat" description="ANK" evidence="9">
    <location>
        <begin position="700"/>
        <end position="732"/>
    </location>
</feature>
<feature type="repeat" description="ANK" evidence="9">
    <location>
        <begin position="238"/>
        <end position="270"/>
    </location>
</feature>
<dbReference type="PROSITE" id="PS50297">
    <property type="entry name" value="ANK_REP_REGION"/>
    <property type="match status" value="20"/>
</dbReference>
<dbReference type="Pfam" id="PF17809">
    <property type="entry name" value="UPA_2"/>
    <property type="match status" value="1"/>
</dbReference>
<dbReference type="PANTHER" id="PTHR24123">
    <property type="entry name" value="ANKYRIN REPEAT-CONTAINING"/>
    <property type="match status" value="1"/>
</dbReference>
<dbReference type="Gene3D" id="1.25.40.20">
    <property type="entry name" value="Ankyrin repeat-containing domain"/>
    <property type="match status" value="3"/>
</dbReference>
<keyword evidence="4" id="KW-0597">Phosphoprotein</keyword>
<feature type="repeat" description="ANK" evidence="9">
    <location>
        <begin position="176"/>
        <end position="200"/>
    </location>
</feature>
<feature type="domain" description="ZU5" evidence="12">
    <location>
        <begin position="946"/>
        <end position="1101"/>
    </location>
</feature>
<dbReference type="PANTHER" id="PTHR24123:SF71">
    <property type="entry name" value="ANKYRIN 1, ERYTHROCYTIC A ISOFORM X1"/>
    <property type="match status" value="1"/>
</dbReference>
<feature type="repeat" description="ANK" evidence="9">
    <location>
        <begin position="271"/>
        <end position="303"/>
    </location>
</feature>
<dbReference type="PROSITE" id="PS50088">
    <property type="entry name" value="ANK_REPEAT"/>
    <property type="match status" value="21"/>
</dbReference>
<dbReference type="Gene3D" id="1.10.533.10">
    <property type="entry name" value="Death Domain, Fas"/>
    <property type="match status" value="1"/>
</dbReference>
<evidence type="ECO:0000256" key="5">
    <source>
        <dbReference type="ARBA" id="ARBA00022737"/>
    </source>
</evidence>
<dbReference type="InterPro" id="IPR040745">
    <property type="entry name" value="Ankyrin_UPA"/>
</dbReference>
<evidence type="ECO:0000256" key="4">
    <source>
        <dbReference type="ARBA" id="ARBA00022553"/>
    </source>
</evidence>
<evidence type="ECO:0000256" key="8">
    <source>
        <dbReference type="ARBA" id="ARBA00023212"/>
    </source>
</evidence>
<evidence type="ECO:0000256" key="10">
    <source>
        <dbReference type="SAM" id="MobiDB-lite"/>
    </source>
</evidence>
<dbReference type="PRINTS" id="PR01415">
    <property type="entry name" value="ANKYRIN"/>
</dbReference>
<feature type="repeat" description="ANK" evidence="9">
    <location>
        <begin position="667"/>
        <end position="699"/>
    </location>
</feature>
<accession>A0ABM4MQB2</accession>
<feature type="repeat" description="ANK" evidence="9">
    <location>
        <begin position="733"/>
        <end position="765"/>
    </location>
</feature>
<dbReference type="InterPro" id="IPR000906">
    <property type="entry name" value="ZU5_dom"/>
</dbReference>
<dbReference type="InterPro" id="IPR036770">
    <property type="entry name" value="Ankyrin_rpt-contain_sf"/>
</dbReference>
<dbReference type="PROSITE" id="PS51145">
    <property type="entry name" value="ZU5"/>
    <property type="match status" value="2"/>
</dbReference>
<feature type="repeat" description="ANK" evidence="9">
    <location>
        <begin position="77"/>
        <end position="109"/>
    </location>
</feature>
<dbReference type="Proteomes" id="UP001652662">
    <property type="component" value="Chromosome 28"/>
</dbReference>
<dbReference type="Gene3D" id="2.60.220.30">
    <property type="match status" value="2"/>
</dbReference>
<feature type="repeat" description="ANK" evidence="9">
    <location>
        <begin position="469"/>
        <end position="501"/>
    </location>
</feature>
<feature type="repeat" description="ANK" evidence="9">
    <location>
        <begin position="634"/>
        <end position="666"/>
    </location>
</feature>
<dbReference type="Pfam" id="PF00791">
    <property type="entry name" value="ZU5"/>
    <property type="match status" value="2"/>
</dbReference>
<feature type="repeat" description="ANK" evidence="9">
    <location>
        <begin position="143"/>
        <end position="175"/>
    </location>
</feature>
<keyword evidence="13" id="KW-1185">Reference proteome</keyword>
<evidence type="ECO:0000313" key="14">
    <source>
        <dbReference type="RefSeq" id="XP_070454879.1"/>
    </source>
</evidence>
<keyword evidence="6 9" id="KW-0040">ANK repeat</keyword>
<feature type="region of interest" description="Disordered" evidence="10">
    <location>
        <begin position="1519"/>
        <end position="1550"/>
    </location>
</feature>
<dbReference type="Pfam" id="PF00023">
    <property type="entry name" value="Ank"/>
    <property type="match status" value="4"/>
</dbReference>
<feature type="compositionally biased region" description="Basic and acidic residues" evidence="10">
    <location>
        <begin position="10"/>
        <end position="29"/>
    </location>
</feature>
<dbReference type="Pfam" id="PF00531">
    <property type="entry name" value="Death"/>
    <property type="match status" value="1"/>
</dbReference>
<dbReference type="Pfam" id="PF12796">
    <property type="entry name" value="Ank_2"/>
    <property type="match status" value="6"/>
</dbReference>